<dbReference type="Gene3D" id="3.30.565.10">
    <property type="entry name" value="Histidine kinase-like ATPase, C-terminal domain"/>
    <property type="match status" value="1"/>
</dbReference>
<dbReference type="RefSeq" id="WP_296946693.1">
    <property type="nucleotide sequence ID" value="NZ_LT599021.1"/>
</dbReference>
<protein>
    <recommendedName>
        <fullName evidence="2">Histidine kinase/HSP90-like ATPase domain-containing protein</fullName>
    </recommendedName>
</protein>
<organism evidence="1">
    <name type="scientific">uncultured Dysgonomonas sp</name>
    <dbReference type="NCBI Taxonomy" id="206096"/>
    <lineage>
        <taxon>Bacteria</taxon>
        <taxon>Pseudomonadati</taxon>
        <taxon>Bacteroidota</taxon>
        <taxon>Bacteroidia</taxon>
        <taxon>Bacteroidales</taxon>
        <taxon>Dysgonomonadaceae</taxon>
        <taxon>Dysgonomonas</taxon>
        <taxon>environmental samples</taxon>
    </lineage>
</organism>
<sequence length="683" mass="79483">MGANINTDIEGIIRELNLSEADVLFPFFEAVVNSIQSIHEIQKSDNSIQGEVSIFIERDRQELNLFEKEGNYPIKSIKIVDNGIGFNNSNYYDGFLKSHSTKKQNLGGKGLGRFTMLSVFNSIEIKSIYKELSSDDGLWLRSFELSRKDGLIPNDPVLAKAQKNTTEITLSNINDKFKQATAKYSQENIADSILEHCLLYYLGDKAPLIRVVEDDEAINLTKQFSPTDFVKHKIEDKILKYDFICYFVKNDKLKAHEYLLCAHNRKVRGKRIDKIFPIFTSKIVNEGEDCWLQIYVVSDYLDGKVNMSRNEIIFPKIQDDFENEDGSLKFDDEHRTVVVEKDIDTFVIKGLEDKYQEIIEKRRDYLRCMVNNYMNSDDGLEYRTLDIDNDFLATIPDTADDKKLDDVLHEHQYKKRKEIRKKRERLLKKDFSRRKDYQSLLSDVVSLITKEGNLKLGQYVAHRKTIIDLLDKYLDWCEENNNYAEEATLHNLIFAMGGSHENTPYDSHNLWLLDDRLAFHRYIYSDKAVSKHKPKKGKTKSRLETDLAIYDVPYTYGEKTDYDEVASAVIFEFKRPDRPLTYDEFSKQMGTQIEAVNAGKVIDKNGKHVATSESTPVFFYYVCDINAYNSLKSRAKIEGFRETPYKSLMRLVENIYVEIMTYQTLLVNSRRRNKAFFKKLGIE</sequence>
<gene>
    <name evidence="1" type="ORF">KL86DYS2_10445</name>
</gene>
<reference evidence="1" key="1">
    <citation type="submission" date="2016-04" db="EMBL/GenBank/DDBJ databases">
        <authorList>
            <person name="Evans L.H."/>
            <person name="Alamgir A."/>
            <person name="Owens N."/>
            <person name="Weber N.D."/>
            <person name="Virtaneva K."/>
            <person name="Barbian K."/>
            <person name="Babar A."/>
            <person name="Rosenke K."/>
        </authorList>
    </citation>
    <scope>NUCLEOTIDE SEQUENCE</scope>
    <source>
        <strain evidence="1">86-2</strain>
    </source>
</reference>
<name>A0A212J0D5_9BACT</name>
<accession>A0A212J0D5</accession>
<dbReference type="EMBL" id="FLUL01000001">
    <property type="protein sequence ID" value="SBV92891.1"/>
    <property type="molecule type" value="Genomic_DNA"/>
</dbReference>
<proteinExistence type="predicted"/>
<evidence type="ECO:0008006" key="2">
    <source>
        <dbReference type="Google" id="ProtNLM"/>
    </source>
</evidence>
<dbReference type="SUPFAM" id="SSF55874">
    <property type="entry name" value="ATPase domain of HSP90 chaperone/DNA topoisomerase II/histidine kinase"/>
    <property type="match status" value="1"/>
</dbReference>
<dbReference type="AlphaFoldDB" id="A0A212J0D5"/>
<dbReference type="InterPro" id="IPR036890">
    <property type="entry name" value="HATPase_C_sf"/>
</dbReference>
<evidence type="ECO:0000313" key="1">
    <source>
        <dbReference type="EMBL" id="SBV92891.1"/>
    </source>
</evidence>